<comment type="caution">
    <text evidence="2">The sequence shown here is derived from an EMBL/GenBank/DDBJ whole genome shotgun (WGS) entry which is preliminary data.</text>
</comment>
<protein>
    <submittedName>
        <fullName evidence="2">Uncharacterized protein</fullName>
    </submittedName>
</protein>
<accession>A0AAN6QE88</accession>
<organism evidence="2 3">
    <name type="scientific">Parathielavia hyrcaniae</name>
    <dbReference type="NCBI Taxonomy" id="113614"/>
    <lineage>
        <taxon>Eukaryota</taxon>
        <taxon>Fungi</taxon>
        <taxon>Dikarya</taxon>
        <taxon>Ascomycota</taxon>
        <taxon>Pezizomycotina</taxon>
        <taxon>Sordariomycetes</taxon>
        <taxon>Sordariomycetidae</taxon>
        <taxon>Sordariales</taxon>
        <taxon>Chaetomiaceae</taxon>
        <taxon>Parathielavia</taxon>
    </lineage>
</organism>
<sequence>MVMQSGFSSLDEKVAMLDDVVSGVWSVAGEPAGRYERVARECGEWVARAEGVLLRQKKRLQQQQQTSPTNDLDQDEAAAAAAAELELIPPLPPAWHEEAAHLARRLDDWRRKLRELGQLPSSSSTTGTPDKADGDGNGGTRPEQPSLARILAGCRALVHGMLAELDTMEQIQRDVAATEMLWVRDMNRHGLGGTDEGAARAGAIWRAL</sequence>
<feature type="compositionally biased region" description="Polar residues" evidence="1">
    <location>
        <begin position="119"/>
        <end position="128"/>
    </location>
</feature>
<gene>
    <name evidence="2" type="ORF">N658DRAFT_491264</name>
</gene>
<evidence type="ECO:0000313" key="3">
    <source>
        <dbReference type="Proteomes" id="UP001305647"/>
    </source>
</evidence>
<evidence type="ECO:0000313" key="2">
    <source>
        <dbReference type="EMBL" id="KAK4106625.1"/>
    </source>
</evidence>
<dbReference type="EMBL" id="MU863624">
    <property type="protein sequence ID" value="KAK4106625.1"/>
    <property type="molecule type" value="Genomic_DNA"/>
</dbReference>
<keyword evidence="3" id="KW-1185">Reference proteome</keyword>
<dbReference type="AlphaFoldDB" id="A0AAN6QE88"/>
<feature type="region of interest" description="Disordered" evidence="1">
    <location>
        <begin position="116"/>
        <end position="144"/>
    </location>
</feature>
<name>A0AAN6QE88_9PEZI</name>
<reference evidence="2" key="2">
    <citation type="submission" date="2023-05" db="EMBL/GenBank/DDBJ databases">
        <authorList>
            <consortium name="Lawrence Berkeley National Laboratory"/>
            <person name="Steindorff A."/>
            <person name="Hensen N."/>
            <person name="Bonometti L."/>
            <person name="Westerberg I."/>
            <person name="Brannstrom I.O."/>
            <person name="Guillou S."/>
            <person name="Cros-Aarteil S."/>
            <person name="Calhoun S."/>
            <person name="Haridas S."/>
            <person name="Kuo A."/>
            <person name="Mondo S."/>
            <person name="Pangilinan J."/>
            <person name="Riley R."/>
            <person name="Labutti K."/>
            <person name="Andreopoulos B."/>
            <person name="Lipzen A."/>
            <person name="Chen C."/>
            <person name="Yanf M."/>
            <person name="Daum C."/>
            <person name="Ng V."/>
            <person name="Clum A."/>
            <person name="Ohm R."/>
            <person name="Martin F."/>
            <person name="Silar P."/>
            <person name="Natvig D."/>
            <person name="Lalanne C."/>
            <person name="Gautier V."/>
            <person name="Ament-Velasquez S.L."/>
            <person name="Kruys A."/>
            <person name="Hutchinson M.I."/>
            <person name="Powell A.J."/>
            <person name="Barry K."/>
            <person name="Miller A.N."/>
            <person name="Grigoriev I.V."/>
            <person name="Debuchy R."/>
            <person name="Gladieux P."/>
            <person name="Thoren M.H."/>
            <person name="Johannesson H."/>
        </authorList>
    </citation>
    <scope>NUCLEOTIDE SEQUENCE</scope>
    <source>
        <strain evidence="2">CBS 757.83</strain>
    </source>
</reference>
<evidence type="ECO:0000256" key="1">
    <source>
        <dbReference type="SAM" id="MobiDB-lite"/>
    </source>
</evidence>
<dbReference type="Proteomes" id="UP001305647">
    <property type="component" value="Unassembled WGS sequence"/>
</dbReference>
<proteinExistence type="predicted"/>
<reference evidence="2" key="1">
    <citation type="journal article" date="2023" name="Mol. Phylogenet. Evol.">
        <title>Genome-scale phylogeny and comparative genomics of the fungal order Sordariales.</title>
        <authorList>
            <person name="Hensen N."/>
            <person name="Bonometti L."/>
            <person name="Westerberg I."/>
            <person name="Brannstrom I.O."/>
            <person name="Guillou S."/>
            <person name="Cros-Aarteil S."/>
            <person name="Calhoun S."/>
            <person name="Haridas S."/>
            <person name="Kuo A."/>
            <person name="Mondo S."/>
            <person name="Pangilinan J."/>
            <person name="Riley R."/>
            <person name="LaButti K."/>
            <person name="Andreopoulos B."/>
            <person name="Lipzen A."/>
            <person name="Chen C."/>
            <person name="Yan M."/>
            <person name="Daum C."/>
            <person name="Ng V."/>
            <person name="Clum A."/>
            <person name="Steindorff A."/>
            <person name="Ohm R.A."/>
            <person name="Martin F."/>
            <person name="Silar P."/>
            <person name="Natvig D.O."/>
            <person name="Lalanne C."/>
            <person name="Gautier V."/>
            <person name="Ament-Velasquez S.L."/>
            <person name="Kruys A."/>
            <person name="Hutchinson M.I."/>
            <person name="Powell A.J."/>
            <person name="Barry K."/>
            <person name="Miller A.N."/>
            <person name="Grigoriev I.V."/>
            <person name="Debuchy R."/>
            <person name="Gladieux P."/>
            <person name="Hiltunen Thoren M."/>
            <person name="Johannesson H."/>
        </authorList>
    </citation>
    <scope>NUCLEOTIDE SEQUENCE</scope>
    <source>
        <strain evidence="2">CBS 757.83</strain>
    </source>
</reference>